<protein>
    <submittedName>
        <fullName evidence="4">Competence type IV pilus minor pilin ComGD</fullName>
    </submittedName>
</protein>
<keyword evidence="5" id="KW-1185">Reference proteome</keyword>
<dbReference type="InterPro" id="IPR012902">
    <property type="entry name" value="N_methyl_site"/>
</dbReference>
<dbReference type="NCBIfam" id="NF040982">
    <property type="entry name" value="ComGD"/>
    <property type="match status" value="1"/>
</dbReference>
<gene>
    <name evidence="4" type="primary">comGD</name>
    <name evidence="4" type="ORF">QYG89_01410</name>
</gene>
<sequence length="153" mass="17307">MLNKLAVSIKKEKGFTIIETIIVLMVILVLLSAAVLPFPKLAANFEKEKFLNQLQADLFLAQSYAAAKQEVVEVRFIRANNCYVIRSAALFSDMAIQRELPDTMQYAESSLANLSFLPNGNTTSFGTVRFKYRDRLISVVFQIGKGRFYVKEE</sequence>
<accession>A0ABW8I4G3</accession>
<proteinExistence type="predicted"/>
<dbReference type="InterPro" id="IPR016785">
    <property type="entry name" value="ComGD"/>
</dbReference>
<dbReference type="EMBL" id="JAUIYO010000001">
    <property type="protein sequence ID" value="MFK2824353.1"/>
    <property type="molecule type" value="Genomic_DNA"/>
</dbReference>
<keyword evidence="3" id="KW-0472">Membrane</keyword>
<dbReference type="Pfam" id="PF07963">
    <property type="entry name" value="N_methyl"/>
    <property type="match status" value="1"/>
</dbReference>
<evidence type="ECO:0000256" key="3">
    <source>
        <dbReference type="SAM" id="Phobius"/>
    </source>
</evidence>
<keyword evidence="2" id="KW-0178">Competence</keyword>
<evidence type="ECO:0000313" key="4">
    <source>
        <dbReference type="EMBL" id="MFK2824353.1"/>
    </source>
</evidence>
<keyword evidence="3" id="KW-1133">Transmembrane helix</keyword>
<dbReference type="Proteomes" id="UP001619911">
    <property type="component" value="Unassembled WGS sequence"/>
</dbReference>
<dbReference type="InterPro" id="IPR045584">
    <property type="entry name" value="Pilin-like"/>
</dbReference>
<evidence type="ECO:0000256" key="1">
    <source>
        <dbReference type="ARBA" id="ARBA00004241"/>
    </source>
</evidence>
<comment type="caution">
    <text evidence="4">The sequence shown here is derived from an EMBL/GenBank/DDBJ whole genome shotgun (WGS) entry which is preliminary data.</text>
</comment>
<keyword evidence="3" id="KW-0812">Transmembrane</keyword>
<evidence type="ECO:0000313" key="5">
    <source>
        <dbReference type="Proteomes" id="UP001619911"/>
    </source>
</evidence>
<name>A0ABW8I4G3_9BACI</name>
<feature type="transmembrane region" description="Helical" evidence="3">
    <location>
        <begin position="21"/>
        <end position="39"/>
    </location>
</feature>
<dbReference type="NCBIfam" id="TIGR02532">
    <property type="entry name" value="IV_pilin_GFxxxE"/>
    <property type="match status" value="1"/>
</dbReference>
<dbReference type="RefSeq" id="WP_404313841.1">
    <property type="nucleotide sequence ID" value="NZ_JAUIYO010000001.1"/>
</dbReference>
<reference evidence="4 5" key="1">
    <citation type="submission" date="2023-07" db="EMBL/GenBank/DDBJ databases">
        <title>Bacillus lucianemedeirus sp. nov, a new species isolated from an immunobiological production facility.</title>
        <authorList>
            <person name="Costa L.V."/>
            <person name="Miranda R.V.S.L."/>
            <person name="Brandao M.L.L."/>
            <person name="Reis C.M.F."/>
            <person name="Frazao A.M."/>
            <person name="Cruz F.V."/>
            <person name="Baio P.V.P."/>
            <person name="Veras J.F.C."/>
            <person name="Ramos J.N."/>
            <person name="Vieira V."/>
        </authorList>
    </citation>
    <scope>NUCLEOTIDE SEQUENCE [LARGE SCALE GENOMIC DNA]</scope>
    <source>
        <strain evidence="4 5">B190/17</strain>
    </source>
</reference>
<dbReference type="SUPFAM" id="SSF54523">
    <property type="entry name" value="Pili subunits"/>
    <property type="match status" value="1"/>
</dbReference>
<evidence type="ECO:0000256" key="2">
    <source>
        <dbReference type="ARBA" id="ARBA00023287"/>
    </source>
</evidence>
<organism evidence="4 5">
    <name type="scientific">Bacillus lumedeiriae</name>
    <dbReference type="NCBI Taxonomy" id="3058829"/>
    <lineage>
        <taxon>Bacteria</taxon>
        <taxon>Bacillati</taxon>
        <taxon>Bacillota</taxon>
        <taxon>Bacilli</taxon>
        <taxon>Bacillales</taxon>
        <taxon>Bacillaceae</taxon>
        <taxon>Bacillus</taxon>
    </lineage>
</organism>
<comment type="subcellular location">
    <subcellularLocation>
        <location evidence="1">Cell surface</location>
    </subcellularLocation>
</comment>
<dbReference type="PIRSF" id="PIRSF021292">
    <property type="entry name" value="Competence_ComGD"/>
    <property type="match status" value="1"/>
</dbReference>